<dbReference type="InterPro" id="IPR036291">
    <property type="entry name" value="NAD(P)-bd_dom_sf"/>
</dbReference>
<keyword evidence="1" id="KW-1133">Transmembrane helix</keyword>
<dbReference type="InterPro" id="IPR016040">
    <property type="entry name" value="NAD(P)-bd_dom"/>
</dbReference>
<feature type="transmembrane region" description="Helical" evidence="1">
    <location>
        <begin position="241"/>
        <end position="261"/>
    </location>
</feature>
<dbReference type="RefSeq" id="WP_126613982.1">
    <property type="nucleotide sequence ID" value="NZ_CP034562.1"/>
</dbReference>
<feature type="transmembrane region" description="Helical" evidence="1">
    <location>
        <begin position="273"/>
        <end position="291"/>
    </location>
</feature>
<evidence type="ECO:0000256" key="1">
    <source>
        <dbReference type="SAM" id="Phobius"/>
    </source>
</evidence>
<dbReference type="PANTHER" id="PTHR14097">
    <property type="entry name" value="OXIDOREDUCTASE HTATIP2"/>
    <property type="match status" value="1"/>
</dbReference>
<accession>A0A3Q9FQJ5</accession>
<gene>
    <name evidence="3" type="ORF">EI427_09470</name>
</gene>
<reference evidence="3 4" key="1">
    <citation type="submission" date="2018-12" db="EMBL/GenBank/DDBJ databases">
        <title>Flammeovirga pectinis sp. nov., isolated from the gut of the Korean scallop, Patinopecten yessoensis.</title>
        <authorList>
            <person name="Bae J.-W."/>
            <person name="Jeong Y.-S."/>
            <person name="Kang W."/>
        </authorList>
    </citation>
    <scope>NUCLEOTIDE SEQUENCE [LARGE SCALE GENOMIC DNA]</scope>
    <source>
        <strain evidence="3 4">L12M1</strain>
    </source>
</reference>
<keyword evidence="4" id="KW-1185">Reference proteome</keyword>
<feature type="transmembrane region" description="Helical" evidence="1">
    <location>
        <begin position="324"/>
        <end position="343"/>
    </location>
</feature>
<evidence type="ECO:0000313" key="4">
    <source>
        <dbReference type="Proteomes" id="UP000267268"/>
    </source>
</evidence>
<feature type="transmembrane region" description="Helical" evidence="1">
    <location>
        <begin position="349"/>
        <end position="370"/>
    </location>
</feature>
<organism evidence="3 4">
    <name type="scientific">Flammeovirga pectinis</name>
    <dbReference type="NCBI Taxonomy" id="2494373"/>
    <lineage>
        <taxon>Bacteria</taxon>
        <taxon>Pseudomonadati</taxon>
        <taxon>Bacteroidota</taxon>
        <taxon>Cytophagia</taxon>
        <taxon>Cytophagales</taxon>
        <taxon>Flammeovirgaceae</taxon>
        <taxon>Flammeovirga</taxon>
    </lineage>
</organism>
<evidence type="ECO:0000313" key="3">
    <source>
        <dbReference type="EMBL" id="AZQ62459.1"/>
    </source>
</evidence>
<keyword evidence="1" id="KW-0812">Transmembrane</keyword>
<name>A0A3Q9FQJ5_9BACT</name>
<dbReference type="AlphaFoldDB" id="A0A3Q9FQJ5"/>
<dbReference type="PANTHER" id="PTHR14097:SF7">
    <property type="entry name" value="OXIDOREDUCTASE HTATIP2"/>
    <property type="match status" value="1"/>
</dbReference>
<dbReference type="SUPFAM" id="SSF51735">
    <property type="entry name" value="NAD(P)-binding Rossmann-fold domains"/>
    <property type="match status" value="1"/>
</dbReference>
<dbReference type="EMBL" id="CP034562">
    <property type="protein sequence ID" value="AZQ62459.1"/>
    <property type="molecule type" value="Genomic_DNA"/>
</dbReference>
<evidence type="ECO:0000259" key="2">
    <source>
        <dbReference type="Pfam" id="PF13460"/>
    </source>
</evidence>
<dbReference type="Gene3D" id="3.40.50.720">
    <property type="entry name" value="NAD(P)-binding Rossmann-like Domain"/>
    <property type="match status" value="1"/>
</dbReference>
<dbReference type="Proteomes" id="UP000267268">
    <property type="component" value="Chromosome 1"/>
</dbReference>
<feature type="domain" description="NAD(P)-binding" evidence="2">
    <location>
        <begin position="18"/>
        <end position="170"/>
    </location>
</feature>
<dbReference type="Pfam" id="PF13460">
    <property type="entry name" value="NAD_binding_10"/>
    <property type="match status" value="1"/>
</dbReference>
<proteinExistence type="predicted"/>
<sequence length="375" mass="41477">MKNEIEMINNMKTIVLFGATGATGQILLQKLINDDQIKKVITFTRKKLDDNDKIDQNILTDFSQLKTINVEADSVVTCLGTTLKKAGSIEAFEEIDRDLIFQIAEWTKKNQIKEFHTISSVGADAEASNYYLRVKGEMQELVKSVGIESTVFYQPSILKAGNREEFRLKESASQLFFQLISNLSPKFEKYAPVDVNEMSTFIHQNLFNNNHGITFYSSSEINSVSFLSQSEYFSKEKSTSFSLFLFGGVNTVLQSAIYSLSSSVFIKGISLPILTASALACIVGGVILLQIPQHIKSLQKELELGVPLIEALRVSKVIKTFNKLLTTELLTLVGGAILGFGFSNQFLQGIGLGAILSAFILLLIDTNLIANAKKI</sequence>
<protein>
    <recommendedName>
        <fullName evidence="2">NAD(P)-binding domain-containing protein</fullName>
    </recommendedName>
</protein>
<keyword evidence="1" id="KW-0472">Membrane</keyword>
<dbReference type="OrthoDB" id="9798632at2"/>
<dbReference type="KEGG" id="fll:EI427_09470"/>